<name>A0ABX2EZU0_9PSEU</name>
<evidence type="ECO:0000313" key="6">
    <source>
        <dbReference type="Proteomes" id="UP000763557"/>
    </source>
</evidence>
<dbReference type="Gene3D" id="2.60.40.10">
    <property type="entry name" value="Immunoglobulins"/>
    <property type="match status" value="1"/>
</dbReference>
<dbReference type="InterPro" id="IPR047589">
    <property type="entry name" value="DUF11_rpt"/>
</dbReference>
<feature type="region of interest" description="Disordered" evidence="1">
    <location>
        <begin position="123"/>
        <end position="145"/>
    </location>
</feature>
<dbReference type="Pfam" id="PF24346">
    <property type="entry name" value="DUF7507"/>
    <property type="match status" value="1"/>
</dbReference>
<keyword evidence="3" id="KW-0732">Signal</keyword>
<evidence type="ECO:0000313" key="5">
    <source>
        <dbReference type="EMBL" id="NRN64217.1"/>
    </source>
</evidence>
<evidence type="ECO:0000259" key="4">
    <source>
        <dbReference type="Pfam" id="PF24346"/>
    </source>
</evidence>
<feature type="region of interest" description="Disordered" evidence="1">
    <location>
        <begin position="664"/>
        <end position="703"/>
    </location>
</feature>
<dbReference type="InterPro" id="IPR051172">
    <property type="entry name" value="Chlamydia_OmcB"/>
</dbReference>
<keyword evidence="2" id="KW-0812">Transmembrane</keyword>
<evidence type="ECO:0000256" key="3">
    <source>
        <dbReference type="SAM" id="SignalP"/>
    </source>
</evidence>
<evidence type="ECO:0000256" key="2">
    <source>
        <dbReference type="SAM" id="Phobius"/>
    </source>
</evidence>
<dbReference type="NCBIfam" id="TIGR01451">
    <property type="entry name" value="B_ant_repeat"/>
    <property type="match status" value="1"/>
</dbReference>
<accession>A0ABX2EZU0</accession>
<protein>
    <submittedName>
        <fullName evidence="5">CARDB domain-containing protein</fullName>
    </submittedName>
</protein>
<organism evidence="5 6">
    <name type="scientific">Kibdelosporangium persicum</name>
    <dbReference type="NCBI Taxonomy" id="2698649"/>
    <lineage>
        <taxon>Bacteria</taxon>
        <taxon>Bacillati</taxon>
        <taxon>Actinomycetota</taxon>
        <taxon>Actinomycetes</taxon>
        <taxon>Pseudonocardiales</taxon>
        <taxon>Pseudonocardiaceae</taxon>
        <taxon>Kibdelosporangium</taxon>
    </lineage>
</organism>
<feature type="signal peptide" evidence="3">
    <location>
        <begin position="1"/>
        <end position="22"/>
    </location>
</feature>
<keyword evidence="6" id="KW-1185">Reference proteome</keyword>
<sequence length="737" mass="76884">MRVWGLLGATSLLFLSAPVTSAAASPVLPVNFDQTVYGDFVVIGNTVTACPSHPGHHPVKACHDAQNQIGTGPSAQNNGHPMTWADVDADPATYNSSSARLTIPPGARIAYAKLTWAGNTGGPATVPCGRGPARPPGSPKQQQVSLKVNDRGGLVAPERYTEDAPEDLTPTNHQFYSAYADVTGQFRGITGSSVVTVGNVWTPQGFDCFGGWSLTGVWTFDSPHREAPGRKQITVFDAHTRVLTGKARAEARMPSIRSAGGLTRVGVTGFEGDWAVSGDRFLVNGRDAGRSGNFFVSGANGPLDPAKANNMSVDARTVDLENGLPAAGDTGADLAFTSSQDAYLVANVVASSGRPELQVSTSMDKDVAHPGDHVTQSVMVTNTGSAPAVDIRVQAGIGSACEQDIARLEAGQQATYSCTRPAPEDDVKPAAQVTGRSLIDDRLAGSATTFLEVLRPGITVTKTAVPDIVLSGQTVGYTIELRNTGDTALSGVTVDDKQVQACDRADAGTLASGQSETLRCSVNAGDDGFTNEVTVSGTDRAGKKVSANANATFTVIHPRIEFTVRPNTRAARAGETVTFTVTLRNPTSLPLRAVKVTGTPAACARDIGELAPQQTVEYSCSVVMRQRFTTSLTVTATPVVSGQLAEIRQDTISLTSAVVVSLVEPTPEPPGERPRERPGEPPALSPAESRADSPAVREAAESKPLRNAPVAVYVAGLAAITTFVTIGVISATARPKK</sequence>
<feature type="chain" id="PRO_5046089988" evidence="3">
    <location>
        <begin position="23"/>
        <end position="737"/>
    </location>
</feature>
<dbReference type="Proteomes" id="UP000763557">
    <property type="component" value="Unassembled WGS sequence"/>
</dbReference>
<dbReference type="InterPro" id="IPR013783">
    <property type="entry name" value="Ig-like_fold"/>
</dbReference>
<dbReference type="PANTHER" id="PTHR34819">
    <property type="entry name" value="LARGE CYSTEINE-RICH PERIPLASMIC PROTEIN OMCB"/>
    <property type="match status" value="1"/>
</dbReference>
<reference evidence="5 6" key="1">
    <citation type="submission" date="2020-01" db="EMBL/GenBank/DDBJ databases">
        <title>Kibdelosporangium persica a novel Actinomycetes from a hot desert in Iran.</title>
        <authorList>
            <person name="Safaei N."/>
            <person name="Zaburannyi N."/>
            <person name="Mueller R."/>
            <person name="Wink J."/>
        </authorList>
    </citation>
    <scope>NUCLEOTIDE SEQUENCE [LARGE SCALE GENOMIC DNA]</scope>
    <source>
        <strain evidence="5 6">4NS15</strain>
    </source>
</reference>
<feature type="compositionally biased region" description="Basic and acidic residues" evidence="1">
    <location>
        <begin position="670"/>
        <end position="679"/>
    </location>
</feature>
<dbReference type="EMBL" id="JAAATY010000003">
    <property type="protein sequence ID" value="NRN64217.1"/>
    <property type="molecule type" value="Genomic_DNA"/>
</dbReference>
<keyword evidence="2" id="KW-0472">Membrane</keyword>
<gene>
    <name evidence="5" type="ORF">GC106_14230</name>
</gene>
<feature type="transmembrane region" description="Helical" evidence="2">
    <location>
        <begin position="710"/>
        <end position="733"/>
    </location>
</feature>
<feature type="domain" description="DUF7507" evidence="4">
    <location>
        <begin position="456"/>
        <end position="547"/>
    </location>
</feature>
<proteinExistence type="predicted"/>
<evidence type="ECO:0000256" key="1">
    <source>
        <dbReference type="SAM" id="MobiDB-lite"/>
    </source>
</evidence>
<dbReference type="RefSeq" id="WP_173125835.1">
    <property type="nucleotide sequence ID" value="NZ_CBCSGW010000007.1"/>
</dbReference>
<keyword evidence="2" id="KW-1133">Transmembrane helix</keyword>
<comment type="caution">
    <text evidence="5">The sequence shown here is derived from an EMBL/GenBank/DDBJ whole genome shotgun (WGS) entry which is preliminary data.</text>
</comment>
<dbReference type="InterPro" id="IPR055354">
    <property type="entry name" value="DUF7507"/>
</dbReference>
<dbReference type="PANTHER" id="PTHR34819:SF3">
    <property type="entry name" value="CELL SURFACE PROTEIN"/>
    <property type="match status" value="1"/>
</dbReference>